<evidence type="ECO:0000313" key="3">
    <source>
        <dbReference type="Proteomes" id="UP000887566"/>
    </source>
</evidence>
<keyword evidence="3" id="KW-1185">Reference proteome</keyword>
<protein>
    <submittedName>
        <fullName evidence="4">BZIP domain-containing protein</fullName>
    </submittedName>
</protein>
<proteinExistence type="predicted"/>
<feature type="compositionally biased region" description="Polar residues" evidence="2">
    <location>
        <begin position="102"/>
        <end position="124"/>
    </location>
</feature>
<evidence type="ECO:0000256" key="1">
    <source>
        <dbReference type="SAM" id="Coils"/>
    </source>
</evidence>
<reference evidence="4" key="1">
    <citation type="submission" date="2022-11" db="UniProtKB">
        <authorList>
            <consortium name="WormBaseParasite"/>
        </authorList>
    </citation>
    <scope>IDENTIFICATION</scope>
</reference>
<feature type="coiled-coil region" evidence="1">
    <location>
        <begin position="299"/>
        <end position="371"/>
    </location>
</feature>
<evidence type="ECO:0000256" key="2">
    <source>
        <dbReference type="SAM" id="MobiDB-lite"/>
    </source>
</evidence>
<dbReference type="AlphaFoldDB" id="A0A914WIA9"/>
<keyword evidence="1" id="KW-0175">Coiled coil</keyword>
<sequence length="379" mass="41479">MVPCGTLTRTPPSPCGVFYVLDSDNNWVEVFAHPASLPINALSSNGQETSSQPSPVTGAFVGGFTGDASFSPSSPADLADVEPFSATNPSFDWQLTVHHFPDQSSLNTPKPQLNDTTSLGSYPSENPDVKQQQQQQISTTPSPIDWGSLLNDEMSGPTAVVEANALDGQRGFEALHDQQALLKNGPSVVQLLNNDWSDALSQEELMRENVQVGDSIASQPDMGDGTIPNENVTTFMETTTDLQPHIEQMSNHATQMQTRMTAMGRGKEKANSLSTCLPSSSGAKPLSTDPKAVACRKSRAKRNDKAKQTEIDLEEANKKLQQKDKELQQKDRELQQLMRELIKRDHLESCNQKLRDEIAQLEAKKKEILQKSNTLSGPH</sequence>
<dbReference type="WBParaSite" id="PSAMB.scaffold4327size14987.g24022.t1">
    <property type="protein sequence ID" value="PSAMB.scaffold4327size14987.g24022.t1"/>
    <property type="gene ID" value="PSAMB.scaffold4327size14987.g24022"/>
</dbReference>
<feature type="region of interest" description="Disordered" evidence="2">
    <location>
        <begin position="102"/>
        <end position="147"/>
    </location>
</feature>
<dbReference type="Proteomes" id="UP000887566">
    <property type="component" value="Unplaced"/>
</dbReference>
<name>A0A914WIA9_9BILA</name>
<feature type="region of interest" description="Disordered" evidence="2">
    <location>
        <begin position="271"/>
        <end position="290"/>
    </location>
</feature>
<accession>A0A914WIA9</accession>
<evidence type="ECO:0000313" key="4">
    <source>
        <dbReference type="WBParaSite" id="PSAMB.scaffold4327size14987.g24022.t1"/>
    </source>
</evidence>
<feature type="compositionally biased region" description="Polar residues" evidence="2">
    <location>
        <begin position="271"/>
        <end position="282"/>
    </location>
</feature>
<organism evidence="3 4">
    <name type="scientific">Plectus sambesii</name>
    <dbReference type="NCBI Taxonomy" id="2011161"/>
    <lineage>
        <taxon>Eukaryota</taxon>
        <taxon>Metazoa</taxon>
        <taxon>Ecdysozoa</taxon>
        <taxon>Nematoda</taxon>
        <taxon>Chromadorea</taxon>
        <taxon>Plectida</taxon>
        <taxon>Plectina</taxon>
        <taxon>Plectoidea</taxon>
        <taxon>Plectidae</taxon>
        <taxon>Plectus</taxon>
    </lineage>
</organism>